<feature type="transmembrane region" description="Helical" evidence="5">
    <location>
        <begin position="63"/>
        <end position="81"/>
    </location>
</feature>
<keyword evidence="3 5" id="KW-1133">Transmembrane helix</keyword>
<evidence type="ECO:0000256" key="4">
    <source>
        <dbReference type="ARBA" id="ARBA00023136"/>
    </source>
</evidence>
<feature type="transmembrane region" description="Helical" evidence="5">
    <location>
        <begin position="188"/>
        <end position="208"/>
    </location>
</feature>
<feature type="transmembrane region" description="Helical" evidence="5">
    <location>
        <begin position="351"/>
        <end position="374"/>
    </location>
</feature>
<dbReference type="Proteomes" id="UP000657421">
    <property type="component" value="Unassembled WGS sequence"/>
</dbReference>
<dbReference type="PANTHER" id="PTHR43427:SF12">
    <property type="entry name" value="CHLORIDE TRANSPORTER"/>
    <property type="match status" value="1"/>
</dbReference>
<dbReference type="InterPro" id="IPR014743">
    <property type="entry name" value="Cl-channel_core"/>
</dbReference>
<reference evidence="6 7" key="1">
    <citation type="submission" date="2020-08" db="EMBL/GenBank/DDBJ databases">
        <title>Genome public.</title>
        <authorList>
            <person name="Liu C."/>
            <person name="Sun Q."/>
        </authorList>
    </citation>
    <scope>NUCLEOTIDE SEQUENCE [LARGE SCALE GENOMIC DNA]</scope>
    <source>
        <strain evidence="6 7">NSJ-46</strain>
    </source>
</reference>
<keyword evidence="7" id="KW-1185">Reference proteome</keyword>
<dbReference type="Pfam" id="PF00654">
    <property type="entry name" value="Voltage_CLC"/>
    <property type="match status" value="1"/>
</dbReference>
<dbReference type="InterPro" id="IPR001807">
    <property type="entry name" value="ClC"/>
</dbReference>
<accession>A0ABR7N9Z6</accession>
<sequence length="425" mass="45632">MNFTKDKLFDFLKEGIWKCIARIGILVRWIVLAGATGVVLGLIGGAFARCITTVTGFRTTHPWMLYLLPVAGLAIVAMYQLDPSRSGTNRILEGISGGKYVPLRMAPLIMISTILTHAFGGSAGREGAALQLGGSIGGTLGKWIKMDEYDQKIMIMCGMSAAFSALFGTPLTATIFSMEVVSVGIMQYAALVPCSIAALTAKEMAILVGAEGEHFTIPSNIPLDVRNITLVIILALLCAAVSILFCSTLHRTEHLYQQHVPNEWIRVVSGALLIILLTKLLHTTDYLGAGMNIIANAIAGEVVPTAFLLKIIFTAITLGCGFKGGEIVPTLFVGATFGCIFGQLTGFSPSLSAACGMVSIFCGVTNCPISSLFLSFELFGFDCMPFFLLAIGIGYLESGYFGLYHSQKILYSKTKLQFINTRTKE</sequence>
<feature type="transmembrane region" description="Helical" evidence="5">
    <location>
        <begin position="153"/>
        <end position="176"/>
    </location>
</feature>
<gene>
    <name evidence="6" type="ORF">H8716_07710</name>
</gene>
<protein>
    <submittedName>
        <fullName evidence="6">Chloride channel protein</fullName>
    </submittedName>
</protein>
<comment type="subcellular location">
    <subcellularLocation>
        <location evidence="1">Membrane</location>
        <topology evidence="1">Multi-pass membrane protein</topology>
    </subcellularLocation>
</comment>
<evidence type="ECO:0000256" key="3">
    <source>
        <dbReference type="ARBA" id="ARBA00022989"/>
    </source>
</evidence>
<dbReference type="RefSeq" id="WP_249307994.1">
    <property type="nucleotide sequence ID" value="NZ_JACRSZ010000006.1"/>
</dbReference>
<dbReference type="Gene3D" id="1.10.3080.10">
    <property type="entry name" value="Clc chloride channel"/>
    <property type="match status" value="1"/>
</dbReference>
<keyword evidence="4 5" id="KW-0472">Membrane</keyword>
<evidence type="ECO:0000313" key="7">
    <source>
        <dbReference type="Proteomes" id="UP000657421"/>
    </source>
</evidence>
<feature type="transmembrane region" description="Helical" evidence="5">
    <location>
        <begin position="228"/>
        <end position="252"/>
    </location>
</feature>
<proteinExistence type="predicted"/>
<dbReference type="SUPFAM" id="SSF81340">
    <property type="entry name" value="Clc chloride channel"/>
    <property type="match status" value="1"/>
</dbReference>
<feature type="transmembrane region" description="Helical" evidence="5">
    <location>
        <begin position="264"/>
        <end position="281"/>
    </location>
</feature>
<evidence type="ECO:0000313" key="6">
    <source>
        <dbReference type="EMBL" id="MBC8572965.1"/>
    </source>
</evidence>
<dbReference type="PANTHER" id="PTHR43427">
    <property type="entry name" value="CHLORIDE CHANNEL PROTEIN CLC-E"/>
    <property type="match status" value="1"/>
</dbReference>
<feature type="transmembrane region" description="Helical" evidence="5">
    <location>
        <begin position="20"/>
        <end position="43"/>
    </location>
</feature>
<evidence type="ECO:0000256" key="5">
    <source>
        <dbReference type="SAM" id="Phobius"/>
    </source>
</evidence>
<feature type="transmembrane region" description="Helical" evidence="5">
    <location>
        <begin position="327"/>
        <end position="345"/>
    </location>
</feature>
<keyword evidence="2 5" id="KW-0812">Transmembrane</keyword>
<dbReference type="InterPro" id="IPR050368">
    <property type="entry name" value="ClC-type_chloride_channel"/>
</dbReference>
<dbReference type="EMBL" id="JACRSZ010000006">
    <property type="protein sequence ID" value="MBC8572965.1"/>
    <property type="molecule type" value="Genomic_DNA"/>
</dbReference>
<feature type="transmembrane region" description="Helical" evidence="5">
    <location>
        <begin position="386"/>
        <end position="404"/>
    </location>
</feature>
<evidence type="ECO:0000256" key="1">
    <source>
        <dbReference type="ARBA" id="ARBA00004141"/>
    </source>
</evidence>
<evidence type="ECO:0000256" key="2">
    <source>
        <dbReference type="ARBA" id="ARBA00022692"/>
    </source>
</evidence>
<name>A0ABR7N9Z6_9FIRM</name>
<organism evidence="6 7">
    <name type="scientific">Jingyaoa shaoxingensis</name>
    <dbReference type="NCBI Taxonomy" id="2763671"/>
    <lineage>
        <taxon>Bacteria</taxon>
        <taxon>Bacillati</taxon>
        <taxon>Bacillota</taxon>
        <taxon>Clostridia</taxon>
        <taxon>Lachnospirales</taxon>
        <taxon>Lachnospiraceae</taxon>
        <taxon>Jingyaoa</taxon>
    </lineage>
</organism>
<feature type="transmembrane region" description="Helical" evidence="5">
    <location>
        <begin position="293"/>
        <end position="315"/>
    </location>
</feature>
<comment type="caution">
    <text evidence="6">The sequence shown here is derived from an EMBL/GenBank/DDBJ whole genome shotgun (WGS) entry which is preliminary data.</text>
</comment>